<name>A0ABN6CJF8_9ACTN</name>
<evidence type="ECO:0000313" key="2">
    <source>
        <dbReference type="Proteomes" id="UP000676967"/>
    </source>
</evidence>
<gene>
    <name evidence="1" type="ORF">Aiant_59630</name>
</gene>
<organism evidence="1 2">
    <name type="scientific">Actinoplanes ianthinogenes</name>
    <dbReference type="NCBI Taxonomy" id="122358"/>
    <lineage>
        <taxon>Bacteria</taxon>
        <taxon>Bacillati</taxon>
        <taxon>Actinomycetota</taxon>
        <taxon>Actinomycetes</taxon>
        <taxon>Micromonosporales</taxon>
        <taxon>Micromonosporaceae</taxon>
        <taxon>Actinoplanes</taxon>
    </lineage>
</organism>
<accession>A0ABN6CJF8</accession>
<dbReference type="EMBL" id="AP023356">
    <property type="protein sequence ID" value="BCJ45306.1"/>
    <property type="molecule type" value="Genomic_DNA"/>
</dbReference>
<keyword evidence="2" id="KW-1185">Reference proteome</keyword>
<protein>
    <submittedName>
        <fullName evidence="1">Uncharacterized protein</fullName>
    </submittedName>
</protein>
<sequence length="68" mass="7605">MDRGDREALLGQETRAWLQELADRDHDGDWGAAAAAVLEDACTAAKDPNNPWVFLEAQQRRRIGSRRG</sequence>
<evidence type="ECO:0000313" key="1">
    <source>
        <dbReference type="EMBL" id="BCJ45306.1"/>
    </source>
</evidence>
<dbReference type="Proteomes" id="UP000676967">
    <property type="component" value="Chromosome"/>
</dbReference>
<reference evidence="1 2" key="1">
    <citation type="submission" date="2020-08" db="EMBL/GenBank/DDBJ databases">
        <title>Whole genome shotgun sequence of Actinoplanes ianthinogenes NBRC 13996.</title>
        <authorList>
            <person name="Komaki H."/>
            <person name="Tamura T."/>
        </authorList>
    </citation>
    <scope>NUCLEOTIDE SEQUENCE [LARGE SCALE GENOMIC DNA]</scope>
    <source>
        <strain evidence="1 2">NBRC 13996</strain>
    </source>
</reference>
<proteinExistence type="predicted"/>